<dbReference type="PANTHER" id="PTHR43156">
    <property type="entry name" value="STAGE II SPORULATION PROTEIN E-RELATED"/>
    <property type="match status" value="1"/>
</dbReference>
<comment type="caution">
    <text evidence="4">The sequence shown here is derived from an EMBL/GenBank/DDBJ whole genome shotgun (WGS) entry which is preliminary data.</text>
</comment>
<dbReference type="EMBL" id="JACKVK010000002">
    <property type="protein sequence ID" value="MCV7419475.1"/>
    <property type="molecule type" value="Genomic_DNA"/>
</dbReference>
<dbReference type="SMART" id="SM00331">
    <property type="entry name" value="PP2C_SIG"/>
    <property type="match status" value="1"/>
</dbReference>
<dbReference type="InterPro" id="IPR052016">
    <property type="entry name" value="Bact_Sigma-Reg"/>
</dbReference>
<dbReference type="SUPFAM" id="SSF55781">
    <property type="entry name" value="GAF domain-like"/>
    <property type="match status" value="1"/>
</dbReference>
<dbReference type="InterPro" id="IPR036457">
    <property type="entry name" value="PPM-type-like_dom_sf"/>
</dbReference>
<dbReference type="RefSeq" id="WP_263994268.1">
    <property type="nucleotide sequence ID" value="NZ_JACKVK010000002.1"/>
</dbReference>
<feature type="domain" description="GAF" evidence="2">
    <location>
        <begin position="41"/>
        <end position="196"/>
    </location>
</feature>
<organism evidence="4 5">
    <name type="scientific">Mycobacterium yunnanensis</name>
    <dbReference type="NCBI Taxonomy" id="368477"/>
    <lineage>
        <taxon>Bacteria</taxon>
        <taxon>Bacillati</taxon>
        <taxon>Actinomycetota</taxon>
        <taxon>Actinomycetes</taxon>
        <taxon>Mycobacteriales</taxon>
        <taxon>Mycobacteriaceae</taxon>
        <taxon>Mycobacterium</taxon>
    </lineage>
</organism>
<gene>
    <name evidence="4" type="ORF">H7K45_02895</name>
</gene>
<name>A0A9X2YX97_9MYCO</name>
<dbReference type="GO" id="GO:0016791">
    <property type="term" value="F:phosphatase activity"/>
    <property type="evidence" value="ECO:0007669"/>
    <property type="project" value="TreeGrafter"/>
</dbReference>
<evidence type="ECO:0000259" key="3">
    <source>
        <dbReference type="SMART" id="SM00331"/>
    </source>
</evidence>
<dbReference type="PANTHER" id="PTHR43156:SF2">
    <property type="entry name" value="STAGE II SPORULATION PROTEIN E"/>
    <property type="match status" value="1"/>
</dbReference>
<dbReference type="InterPro" id="IPR029016">
    <property type="entry name" value="GAF-like_dom_sf"/>
</dbReference>
<dbReference type="Gene3D" id="3.30.450.40">
    <property type="match status" value="1"/>
</dbReference>
<dbReference type="Proteomes" id="UP001141629">
    <property type="component" value="Unassembled WGS sequence"/>
</dbReference>
<dbReference type="Gene3D" id="3.60.40.10">
    <property type="entry name" value="PPM-type phosphatase domain"/>
    <property type="match status" value="1"/>
</dbReference>
<dbReference type="InterPro" id="IPR003018">
    <property type="entry name" value="GAF"/>
</dbReference>
<dbReference type="SMART" id="SM00065">
    <property type="entry name" value="GAF"/>
    <property type="match status" value="1"/>
</dbReference>
<keyword evidence="5" id="KW-1185">Reference proteome</keyword>
<dbReference type="Pfam" id="PF01590">
    <property type="entry name" value="GAF"/>
    <property type="match status" value="1"/>
</dbReference>
<evidence type="ECO:0000256" key="1">
    <source>
        <dbReference type="ARBA" id="ARBA00022801"/>
    </source>
</evidence>
<sequence>MAIEPKTLHPLPQDVVSLGPDLRVDERLVDDVGRALSGSLNLRRTALRLLTMIRPRLADWGMVVLPGDRPGALTLVGGDDAGFHTVISATAIADVELGRVLRTGGTVLRHVMMDEDTEADLAGMIPHPRLVAEAASMRPADLLAVSLTARGATIGALVIIRSEGRGFDAGDVAVAERVATSAAMALDSARLYEERGRIASVLQSSLRPPSLPEVDGARLAARYRPAAEHLDIGGDFYDVYGRGDDWLLSVGDVSGKGVEAAALTGRTRQSLRTACHFDRRPEVVLDALNTVLFEERTKDFVTVVCARMRREADGRFLLDVAAAGHPAPIVLRRDGHVEAVGVGGTAVGMIARVRYEPATVVLQSGDTILMFTDGVDEARGADGMYGVDRLMALLPRYAGADPEVLCEAIERDVLEYLDGRPHDDIALLAVTCGD</sequence>
<reference evidence="4" key="1">
    <citation type="submission" date="2020-07" db="EMBL/GenBank/DDBJ databases">
        <authorList>
            <person name="Pettersson B.M.F."/>
            <person name="Behra P.R.K."/>
            <person name="Ramesh M."/>
            <person name="Das S."/>
            <person name="Dasgupta S."/>
            <person name="Kirsebom L.A."/>
        </authorList>
    </citation>
    <scope>NUCLEOTIDE SEQUENCE</scope>
    <source>
        <strain evidence="4">DSM 44838</strain>
    </source>
</reference>
<reference evidence="4" key="2">
    <citation type="journal article" date="2022" name="BMC Genomics">
        <title>Comparative genome analysis of mycobacteria focusing on tRNA and non-coding RNA.</title>
        <authorList>
            <person name="Behra P.R.K."/>
            <person name="Pettersson B.M.F."/>
            <person name="Ramesh M."/>
            <person name="Das S."/>
            <person name="Dasgupta S."/>
            <person name="Kirsebom L.A."/>
        </authorList>
    </citation>
    <scope>NUCLEOTIDE SEQUENCE</scope>
    <source>
        <strain evidence="4">DSM 44838</strain>
    </source>
</reference>
<dbReference type="SUPFAM" id="SSF81606">
    <property type="entry name" value="PP2C-like"/>
    <property type="match status" value="1"/>
</dbReference>
<keyword evidence="1" id="KW-0378">Hydrolase</keyword>
<accession>A0A9X2YX97</accession>
<evidence type="ECO:0000259" key="2">
    <source>
        <dbReference type="SMART" id="SM00065"/>
    </source>
</evidence>
<evidence type="ECO:0000313" key="4">
    <source>
        <dbReference type="EMBL" id="MCV7419475.1"/>
    </source>
</evidence>
<evidence type="ECO:0000313" key="5">
    <source>
        <dbReference type="Proteomes" id="UP001141629"/>
    </source>
</evidence>
<dbReference type="InterPro" id="IPR001932">
    <property type="entry name" value="PPM-type_phosphatase-like_dom"/>
</dbReference>
<feature type="domain" description="PPM-type phosphatase" evidence="3">
    <location>
        <begin position="214"/>
        <end position="432"/>
    </location>
</feature>
<dbReference type="Pfam" id="PF07228">
    <property type="entry name" value="SpoIIE"/>
    <property type="match status" value="1"/>
</dbReference>
<proteinExistence type="predicted"/>
<protein>
    <submittedName>
        <fullName evidence="4">SpoIIE family protein phosphatase</fullName>
    </submittedName>
</protein>
<dbReference type="AlphaFoldDB" id="A0A9X2YX97"/>